<evidence type="ECO:0000256" key="4">
    <source>
        <dbReference type="ARBA" id="ARBA00023163"/>
    </source>
</evidence>
<dbReference type="SUPFAM" id="SSF52172">
    <property type="entry name" value="CheY-like"/>
    <property type="match status" value="1"/>
</dbReference>
<dbReference type="Pfam" id="PF00072">
    <property type="entry name" value="Response_reg"/>
    <property type="match status" value="1"/>
</dbReference>
<dbReference type="InterPro" id="IPR001789">
    <property type="entry name" value="Sig_transdc_resp-reg_receiver"/>
</dbReference>
<keyword evidence="11" id="KW-1185">Reference proteome</keyword>
<feature type="domain" description="OmpR/PhoB-type" evidence="9">
    <location>
        <begin position="276"/>
        <end position="382"/>
    </location>
</feature>
<feature type="modified residue" description="4-aspartylphosphate" evidence="5">
    <location>
        <position position="59"/>
    </location>
</feature>
<evidence type="ECO:0000256" key="6">
    <source>
        <dbReference type="PROSITE-ProRule" id="PRU01091"/>
    </source>
</evidence>
<feature type="compositionally biased region" description="Low complexity" evidence="7">
    <location>
        <begin position="193"/>
        <end position="206"/>
    </location>
</feature>
<dbReference type="GO" id="GO:0000156">
    <property type="term" value="F:phosphorelay response regulator activity"/>
    <property type="evidence" value="ECO:0007669"/>
    <property type="project" value="TreeGrafter"/>
</dbReference>
<dbReference type="Pfam" id="PF00486">
    <property type="entry name" value="Trans_reg_C"/>
    <property type="match status" value="1"/>
</dbReference>
<dbReference type="GO" id="GO:0032993">
    <property type="term" value="C:protein-DNA complex"/>
    <property type="evidence" value="ECO:0007669"/>
    <property type="project" value="TreeGrafter"/>
</dbReference>
<evidence type="ECO:0000256" key="3">
    <source>
        <dbReference type="ARBA" id="ARBA00023125"/>
    </source>
</evidence>
<dbReference type="AlphaFoldDB" id="A0A7S8RH02"/>
<dbReference type="InterPro" id="IPR039420">
    <property type="entry name" value="WalR-like"/>
</dbReference>
<dbReference type="EMBL" id="CP064760">
    <property type="protein sequence ID" value="QPE04946.1"/>
    <property type="molecule type" value="Genomic_DNA"/>
</dbReference>
<dbReference type="InterPro" id="IPR011006">
    <property type="entry name" value="CheY-like_superfamily"/>
</dbReference>
<dbReference type="SMART" id="SM00448">
    <property type="entry name" value="REC"/>
    <property type="match status" value="1"/>
</dbReference>
<accession>A0A7S8RH02</accession>
<feature type="domain" description="Response regulatory" evidence="8">
    <location>
        <begin position="10"/>
        <end position="123"/>
    </location>
</feature>
<keyword evidence="1 5" id="KW-0597">Phosphoprotein</keyword>
<evidence type="ECO:0000256" key="5">
    <source>
        <dbReference type="PROSITE-ProRule" id="PRU00169"/>
    </source>
</evidence>
<dbReference type="SUPFAM" id="SSF46894">
    <property type="entry name" value="C-terminal effector domain of the bipartite response regulators"/>
    <property type="match status" value="1"/>
</dbReference>
<dbReference type="CDD" id="cd17574">
    <property type="entry name" value="REC_OmpR"/>
    <property type="match status" value="1"/>
</dbReference>
<protein>
    <submittedName>
        <fullName evidence="10">Response regulator</fullName>
    </submittedName>
</protein>
<keyword evidence="2" id="KW-0805">Transcription regulation</keyword>
<keyword evidence="4" id="KW-0804">Transcription</keyword>
<dbReference type="InterPro" id="IPR001867">
    <property type="entry name" value="OmpR/PhoB-type_DNA-bd"/>
</dbReference>
<evidence type="ECO:0000259" key="8">
    <source>
        <dbReference type="PROSITE" id="PS50110"/>
    </source>
</evidence>
<sequence>MSTDAGVSKTAVIVEDDPQIRHILAETLEAAGFSTVSVGNGIDGVRAVLSYQPLITTLDVNMPGIDGFEAARRIRAQSDTYIIMLTGLEDEADVVLGLGAGADEYIVKPFRPRELRARIEALLRRPRQSPTAAQQPVQAPSGPSFPGARPAIVAQPAVAPGTIPASPQQPFATVDPSGAVTPGDPAQAPGQHPSQAPAGYPAGQQPPSAPPQPGYPAQHPGYPQPGSGQPYYPPTPQGPVDPPGAGGNQQPPGSQLVARTPPGAPMPGPGGHQLSPSTLRHRDLILDPDSRIVLVGNREVELTRTEFELLATLMESKRRVRSKADLTLVLRGESYVTSYFVGDADKRAIEAHMTNLRRKLGDDPNNPRYVETVRGVGYRMTSENVAPPPGQ</sequence>
<dbReference type="PROSITE" id="PS50110">
    <property type="entry name" value="RESPONSE_REGULATORY"/>
    <property type="match status" value="1"/>
</dbReference>
<dbReference type="PROSITE" id="PS51755">
    <property type="entry name" value="OMPR_PHOB"/>
    <property type="match status" value="1"/>
</dbReference>
<organism evidence="10 11">
    <name type="scientific">Microbacterium schleiferi</name>
    <dbReference type="NCBI Taxonomy" id="69362"/>
    <lineage>
        <taxon>Bacteria</taxon>
        <taxon>Bacillati</taxon>
        <taxon>Actinomycetota</taxon>
        <taxon>Actinomycetes</taxon>
        <taxon>Micrococcales</taxon>
        <taxon>Microbacteriaceae</taxon>
        <taxon>Microbacterium</taxon>
    </lineage>
</organism>
<dbReference type="Proteomes" id="UP000594480">
    <property type="component" value="Chromosome"/>
</dbReference>
<proteinExistence type="predicted"/>
<evidence type="ECO:0000259" key="9">
    <source>
        <dbReference type="PROSITE" id="PS51755"/>
    </source>
</evidence>
<gene>
    <name evidence="10" type="ORF">IT882_02150</name>
</gene>
<feature type="compositionally biased region" description="Polar residues" evidence="7">
    <location>
        <begin position="128"/>
        <end position="138"/>
    </location>
</feature>
<keyword evidence="3 6" id="KW-0238">DNA-binding</keyword>
<feature type="compositionally biased region" description="Pro residues" evidence="7">
    <location>
        <begin position="231"/>
        <end position="242"/>
    </location>
</feature>
<name>A0A7S8RH02_9MICO</name>
<dbReference type="CDD" id="cd00383">
    <property type="entry name" value="trans_reg_C"/>
    <property type="match status" value="1"/>
</dbReference>
<evidence type="ECO:0000256" key="1">
    <source>
        <dbReference type="ARBA" id="ARBA00022553"/>
    </source>
</evidence>
<dbReference type="GO" id="GO:0006355">
    <property type="term" value="P:regulation of DNA-templated transcription"/>
    <property type="evidence" value="ECO:0007669"/>
    <property type="project" value="InterPro"/>
</dbReference>
<evidence type="ECO:0000313" key="10">
    <source>
        <dbReference type="EMBL" id="QPE04946.1"/>
    </source>
</evidence>
<dbReference type="PANTHER" id="PTHR48111:SF4">
    <property type="entry name" value="DNA-BINDING DUAL TRANSCRIPTIONAL REGULATOR OMPR"/>
    <property type="match status" value="1"/>
</dbReference>
<evidence type="ECO:0000256" key="2">
    <source>
        <dbReference type="ARBA" id="ARBA00023015"/>
    </source>
</evidence>
<feature type="compositionally biased region" description="Low complexity" evidence="7">
    <location>
        <begin position="215"/>
        <end position="230"/>
    </location>
</feature>
<dbReference type="PANTHER" id="PTHR48111">
    <property type="entry name" value="REGULATOR OF RPOS"/>
    <property type="match status" value="1"/>
</dbReference>
<dbReference type="GO" id="GO:0005829">
    <property type="term" value="C:cytosol"/>
    <property type="evidence" value="ECO:0007669"/>
    <property type="project" value="TreeGrafter"/>
</dbReference>
<dbReference type="SMART" id="SM00862">
    <property type="entry name" value="Trans_reg_C"/>
    <property type="match status" value="1"/>
</dbReference>
<dbReference type="GO" id="GO:0000976">
    <property type="term" value="F:transcription cis-regulatory region binding"/>
    <property type="evidence" value="ECO:0007669"/>
    <property type="project" value="TreeGrafter"/>
</dbReference>
<dbReference type="Gene3D" id="1.10.10.10">
    <property type="entry name" value="Winged helix-like DNA-binding domain superfamily/Winged helix DNA-binding domain"/>
    <property type="match status" value="1"/>
</dbReference>
<reference evidence="10 11" key="1">
    <citation type="submission" date="2020-11" db="EMBL/GenBank/DDBJ databases">
        <title>Amino acid is mineralized and recycled by bacteria in oceanic microbiome.</title>
        <authorList>
            <person name="Zheng L.Y."/>
        </authorList>
    </citation>
    <scope>NUCLEOTIDE SEQUENCE [LARGE SCALE GENOMIC DNA]</scope>
    <source>
        <strain evidence="10 11">A32-1</strain>
    </source>
</reference>
<feature type="DNA-binding region" description="OmpR/PhoB-type" evidence="6">
    <location>
        <begin position="276"/>
        <end position="382"/>
    </location>
</feature>
<evidence type="ECO:0000256" key="7">
    <source>
        <dbReference type="SAM" id="MobiDB-lite"/>
    </source>
</evidence>
<dbReference type="RefSeq" id="WP_195692967.1">
    <property type="nucleotide sequence ID" value="NZ_CP064760.1"/>
</dbReference>
<dbReference type="KEGG" id="msf:IT882_02150"/>
<feature type="region of interest" description="Disordered" evidence="7">
    <location>
        <begin position="125"/>
        <end position="277"/>
    </location>
</feature>
<dbReference type="InterPro" id="IPR036388">
    <property type="entry name" value="WH-like_DNA-bd_sf"/>
</dbReference>
<evidence type="ECO:0000313" key="11">
    <source>
        <dbReference type="Proteomes" id="UP000594480"/>
    </source>
</evidence>
<dbReference type="Gene3D" id="3.40.50.2300">
    <property type="match status" value="1"/>
</dbReference>
<dbReference type="InterPro" id="IPR016032">
    <property type="entry name" value="Sig_transdc_resp-reg_C-effctor"/>
</dbReference>